<feature type="domain" description="Peptidase C14 caspase" evidence="1">
    <location>
        <begin position="1"/>
        <end position="203"/>
    </location>
</feature>
<keyword evidence="3" id="KW-1185">Reference proteome</keyword>
<reference evidence="3" key="1">
    <citation type="journal article" date="2019" name="Int. J. Syst. Evol. Microbiol.">
        <title>The Global Catalogue of Microorganisms (GCM) 10K type strain sequencing project: providing services to taxonomists for standard genome sequencing and annotation.</title>
        <authorList>
            <consortium name="The Broad Institute Genomics Platform"/>
            <consortium name="The Broad Institute Genome Sequencing Center for Infectious Disease"/>
            <person name="Wu L."/>
            <person name="Ma J."/>
        </authorList>
    </citation>
    <scope>NUCLEOTIDE SEQUENCE [LARGE SCALE GENOMIC DNA]</scope>
    <source>
        <strain evidence="3">CCM 7132</strain>
    </source>
</reference>
<comment type="caution">
    <text evidence="2">The sequence shown here is derived from an EMBL/GenBank/DDBJ whole genome shotgun (WGS) entry which is preliminary data.</text>
</comment>
<proteinExistence type="predicted"/>
<dbReference type="PROSITE" id="PS51257">
    <property type="entry name" value="PROKAR_LIPOPROTEIN"/>
    <property type="match status" value="1"/>
</dbReference>
<accession>A0ABQ1M0A1</accession>
<dbReference type="PANTHER" id="PTHR22576">
    <property type="entry name" value="MUCOSA ASSOCIATED LYMPHOID TISSUE LYMPHOMA TRANSLOCATION PROTEIN 1/PARACASPASE"/>
    <property type="match status" value="1"/>
</dbReference>
<dbReference type="Proteomes" id="UP000637769">
    <property type="component" value="Unassembled WGS sequence"/>
</dbReference>
<dbReference type="InterPro" id="IPR029030">
    <property type="entry name" value="Caspase-like_dom_sf"/>
</dbReference>
<sequence length="323" mass="34707">MRKALVIGVDYYATGNSLSGCVNDAHRVSAMLESHSDGSPNFDVRLVTASSDRDQITFRKLKDLVVELFKSEDDIALLYFAGHGHVEATGGYICGSDSRKGDEGLALGEIMSLAGHSRAKNRIVILDSCHSGAAGADPLKPGVSEVTTGVTILTASRAEETATEVGGGGIFTDLLVDALGGAAANLVGEVTPGSVYAHIDQSLGSWAQRPVFKTNVSGFVSLRKVRPPIDIEILRALPKLFPDHGHQLQLDPSFEPELPSQGVNPIANPENTKIFSQLQKLNRVNLLIPNSQPHMYHAAINSDTVRLTALGEHYRRLALKRRI</sequence>
<evidence type="ECO:0000313" key="3">
    <source>
        <dbReference type="Proteomes" id="UP000637769"/>
    </source>
</evidence>
<protein>
    <recommendedName>
        <fullName evidence="1">Peptidase C14 caspase domain-containing protein</fullName>
    </recommendedName>
</protein>
<dbReference type="InterPro" id="IPR052039">
    <property type="entry name" value="Caspase-related_regulators"/>
</dbReference>
<dbReference type="Pfam" id="PF00656">
    <property type="entry name" value="Peptidase_C14"/>
    <property type="match status" value="1"/>
</dbReference>
<dbReference type="PANTHER" id="PTHR22576:SF37">
    <property type="entry name" value="MUCOSA-ASSOCIATED LYMPHOID TISSUE LYMPHOMA TRANSLOCATION PROTEIN 1"/>
    <property type="match status" value="1"/>
</dbReference>
<dbReference type="RefSeq" id="WP_188426259.1">
    <property type="nucleotide sequence ID" value="NZ_BMCH01000003.1"/>
</dbReference>
<organism evidence="2 3">
    <name type="scientific">Asaia siamensis</name>
    <dbReference type="NCBI Taxonomy" id="110479"/>
    <lineage>
        <taxon>Bacteria</taxon>
        <taxon>Pseudomonadati</taxon>
        <taxon>Pseudomonadota</taxon>
        <taxon>Alphaproteobacteria</taxon>
        <taxon>Acetobacterales</taxon>
        <taxon>Acetobacteraceae</taxon>
        <taxon>Asaia</taxon>
    </lineage>
</organism>
<evidence type="ECO:0000313" key="2">
    <source>
        <dbReference type="EMBL" id="GGC31562.1"/>
    </source>
</evidence>
<dbReference type="InterPro" id="IPR011600">
    <property type="entry name" value="Pept_C14_caspase"/>
</dbReference>
<dbReference type="SUPFAM" id="SSF52129">
    <property type="entry name" value="Caspase-like"/>
    <property type="match status" value="1"/>
</dbReference>
<evidence type="ECO:0000259" key="1">
    <source>
        <dbReference type="Pfam" id="PF00656"/>
    </source>
</evidence>
<name>A0ABQ1M0A1_9PROT</name>
<dbReference type="Gene3D" id="3.40.50.1460">
    <property type="match status" value="1"/>
</dbReference>
<dbReference type="EMBL" id="BMCH01000003">
    <property type="protein sequence ID" value="GGC31562.1"/>
    <property type="molecule type" value="Genomic_DNA"/>
</dbReference>
<gene>
    <name evidence="2" type="ORF">GCM10007207_16370</name>
</gene>